<keyword evidence="1" id="KW-0129">CBS domain</keyword>
<evidence type="ECO:0000313" key="3">
    <source>
        <dbReference type="EMBL" id="WIW95936.1"/>
    </source>
</evidence>
<dbReference type="Gene3D" id="3.10.580.10">
    <property type="entry name" value="CBS-domain"/>
    <property type="match status" value="1"/>
</dbReference>
<organism evidence="3 4">
    <name type="scientific">Altererythrobacter rubellus</name>
    <dbReference type="NCBI Taxonomy" id="2173831"/>
    <lineage>
        <taxon>Bacteria</taxon>
        <taxon>Pseudomonadati</taxon>
        <taxon>Pseudomonadota</taxon>
        <taxon>Alphaproteobacteria</taxon>
        <taxon>Sphingomonadales</taxon>
        <taxon>Erythrobacteraceae</taxon>
        <taxon>Altererythrobacter</taxon>
    </lineage>
</organism>
<dbReference type="InterPro" id="IPR046342">
    <property type="entry name" value="CBS_dom_sf"/>
</dbReference>
<dbReference type="Pfam" id="PF00483">
    <property type="entry name" value="NTP_transferase"/>
    <property type="match status" value="1"/>
</dbReference>
<sequence length="349" mass="39065">MTSWEHTLVLEGQKLREVLSVIDRSGRQIALVVDSKRRLIGTLSDGDIRRWLIGGGTIDDFAGEVCNRLPRTAFEGVGRAALRKLLHDHGVNHMPVIAADRRVVGLVGLEDLLVFPERPETVVIMAGGLGSRMGSLTHETPKPMLPIDGRPVLQIILEQFRRQGFRRFLIAVNYLADRITDHFGDGRGYDVEIEYLREKKRLGTAGALGLIERAPEHPFIVTNGDVLMNEFFCDILDEHRLQASDLTVMVRDYEMQVPYGVVEERGGNAASIVEKPVHNFKVNTGVYCLSPAVLRLVLKNSYLDMPDLFNAAAATGMKARIQRINGYWIDIGRVPDYERAKMEIGRIGL</sequence>
<dbReference type="Gene3D" id="3.90.550.10">
    <property type="entry name" value="Spore Coat Polysaccharide Biosynthesis Protein SpsA, Chain A"/>
    <property type="match status" value="1"/>
</dbReference>
<evidence type="ECO:0000313" key="4">
    <source>
        <dbReference type="Proteomes" id="UP001231445"/>
    </source>
</evidence>
<dbReference type="InterPro" id="IPR005835">
    <property type="entry name" value="NTP_transferase_dom"/>
</dbReference>
<name>A0A9Y2F9F1_9SPHN</name>
<dbReference type="Pfam" id="PF00571">
    <property type="entry name" value="CBS"/>
    <property type="match status" value="2"/>
</dbReference>
<dbReference type="EMBL" id="CP127221">
    <property type="protein sequence ID" value="WIW95936.1"/>
    <property type="molecule type" value="Genomic_DNA"/>
</dbReference>
<dbReference type="InterPro" id="IPR029044">
    <property type="entry name" value="Nucleotide-diphossugar_trans"/>
</dbReference>
<evidence type="ECO:0000256" key="1">
    <source>
        <dbReference type="PROSITE-ProRule" id="PRU00703"/>
    </source>
</evidence>
<dbReference type="AlphaFoldDB" id="A0A9Y2F9F1"/>
<dbReference type="Proteomes" id="UP001231445">
    <property type="component" value="Chromosome"/>
</dbReference>
<gene>
    <name evidence="3" type="ORF">QQX03_02175</name>
</gene>
<dbReference type="PANTHER" id="PTHR22572">
    <property type="entry name" value="SUGAR-1-PHOSPHATE GUANYL TRANSFERASE"/>
    <property type="match status" value="1"/>
</dbReference>
<dbReference type="InterPro" id="IPR000644">
    <property type="entry name" value="CBS_dom"/>
</dbReference>
<feature type="domain" description="CBS" evidence="2">
    <location>
        <begin position="1"/>
        <end position="58"/>
    </location>
</feature>
<accession>A0A9Y2F9F1</accession>
<dbReference type="CDD" id="cd06426">
    <property type="entry name" value="NTP_transferase_like_2"/>
    <property type="match status" value="1"/>
</dbReference>
<dbReference type="InterPro" id="IPR050486">
    <property type="entry name" value="Mannose-1P_guanyltransferase"/>
</dbReference>
<dbReference type="RefSeq" id="WP_285976248.1">
    <property type="nucleotide sequence ID" value="NZ_CP127221.1"/>
</dbReference>
<dbReference type="KEGG" id="arue:QQX03_02175"/>
<protein>
    <submittedName>
        <fullName evidence="3">Nucleotidyltransferase family protein</fullName>
    </submittedName>
</protein>
<dbReference type="SMART" id="SM00116">
    <property type="entry name" value="CBS"/>
    <property type="match status" value="2"/>
</dbReference>
<proteinExistence type="predicted"/>
<dbReference type="PROSITE" id="PS51371">
    <property type="entry name" value="CBS"/>
    <property type="match status" value="1"/>
</dbReference>
<evidence type="ECO:0000259" key="2">
    <source>
        <dbReference type="PROSITE" id="PS51371"/>
    </source>
</evidence>
<reference evidence="3 4" key="1">
    <citation type="submission" date="2023-06" db="EMBL/GenBank/DDBJ databases">
        <title>Altererythrobacter rubellus NBRC 112769 genome.</title>
        <authorList>
            <person name="Zhang K."/>
        </authorList>
    </citation>
    <scope>NUCLEOTIDE SEQUENCE [LARGE SCALE GENOMIC DNA]</scope>
    <source>
        <strain evidence="3 4">NBRC 112769</strain>
    </source>
</reference>
<keyword evidence="4" id="KW-1185">Reference proteome</keyword>
<dbReference type="SUPFAM" id="SSF54631">
    <property type="entry name" value="CBS-domain pair"/>
    <property type="match status" value="1"/>
</dbReference>
<dbReference type="SUPFAM" id="SSF53448">
    <property type="entry name" value="Nucleotide-diphospho-sugar transferases"/>
    <property type="match status" value="1"/>
</dbReference>